<keyword evidence="4" id="KW-1185">Reference proteome</keyword>
<reference evidence="3 4" key="1">
    <citation type="submission" date="2024-02" db="EMBL/GenBank/DDBJ databases">
        <authorList>
            <person name="Daric V."/>
            <person name="Darras S."/>
        </authorList>
    </citation>
    <scope>NUCLEOTIDE SEQUENCE [LARGE SCALE GENOMIC DNA]</scope>
</reference>
<dbReference type="PANTHER" id="PTHR23389:SF21">
    <property type="entry name" value="ATPASE FAMILY AAA DOMAIN-CONTAINING PROTEIN 5"/>
    <property type="match status" value="1"/>
</dbReference>
<evidence type="ECO:0000256" key="1">
    <source>
        <dbReference type="SAM" id="MobiDB-lite"/>
    </source>
</evidence>
<gene>
    <name evidence="3" type="ORF">CVLEPA_LOCUS28222</name>
</gene>
<sequence>MNLYTANMGSVGKDGQGSPAVVSFEDFLFQQDRTKSNSLNKFAKCKPEVIDLVFEENLSSRKKKSKQLPISQCLGNNLRKPKNRANVKSLDVVCLSDDIPPNSVKIKASLGSYLKSASKKNIRNESSTSANRKHSKRRGSSLDVLQAVVSKPTSTKVDSATTIKKQKLSEHLSGQTSLHLPSNETKISEPLWIEKYQPSKCSEILGNEGTAKVLVSWLHQWKKKVENEQTLEQEVNNKAKKSRKKDHDNDDDFIPSKELYYKDDDDDDDTSLCTTAVITGPVGCGKTAAVYALAREVGLKVLEINASNLRNNRAVLSRVQEATQSHLVASSSSCILSCTAQANICKQKDVSAVAVKRPSGSSLTKLFTPKSLSNISSKKNKLSDNAKQDEASRSDQMSLILFDEVEAVMEADRNFWSAVQSLMHSSKRPIIITSNTDFTLRHLHKGYQKIQFKSPSQESLSSYLQEVASKENVSVKKADCSSLVSLCGRDIRKGIMTLEFWATTQKQLHLNGEESEKKCGAKIASKSSRTQTTKLSDVFSKVCNISGHLESISDRDAHVPSFPGVFYNLANVDCAPMKSIETLFSDFYYHRFPPFLFNNRIELLPLFNAAPVSQEIHVASDFAAETKFSEDSEDEISLLSLSRAQKTISFNTLPLNSEQHSVSDANIHNISNTNNCNEPVDSRQRLHDLKALSEYFENISECDQLLCSYATMFNAIPHEDMALLHDGVLDNGGCMNEPSFNTETMFCDTQAFLQVHGLRKVQEDLREKESKQKTAFKYSSYEKRSAKWKKKLFCTLESCNGASISSFAFHTDYLPSLRGICRAENNRKQTRPSRRFFHYLEEMQVSQPITTRMAEEFKVVITSGIR</sequence>
<feature type="domain" description="AAA+ ATPase" evidence="2">
    <location>
        <begin position="272"/>
        <end position="456"/>
    </location>
</feature>
<dbReference type="SUPFAM" id="SSF52540">
    <property type="entry name" value="P-loop containing nucleoside triphosphate hydrolases"/>
    <property type="match status" value="1"/>
</dbReference>
<dbReference type="InterPro" id="IPR003593">
    <property type="entry name" value="AAA+_ATPase"/>
</dbReference>
<dbReference type="Gene3D" id="3.40.50.300">
    <property type="entry name" value="P-loop containing nucleotide triphosphate hydrolases"/>
    <property type="match status" value="1"/>
</dbReference>
<dbReference type="Proteomes" id="UP001642483">
    <property type="component" value="Unassembled WGS sequence"/>
</dbReference>
<feature type="region of interest" description="Disordered" evidence="1">
    <location>
        <begin position="120"/>
        <end position="144"/>
    </location>
</feature>
<comment type="caution">
    <text evidence="3">The sequence shown here is derived from an EMBL/GenBank/DDBJ whole genome shotgun (WGS) entry which is preliminary data.</text>
</comment>
<accession>A0ABP0GT42</accession>
<evidence type="ECO:0000313" key="3">
    <source>
        <dbReference type="EMBL" id="CAK8694895.1"/>
    </source>
</evidence>
<organism evidence="3 4">
    <name type="scientific">Clavelina lepadiformis</name>
    <name type="common">Light-bulb sea squirt</name>
    <name type="synonym">Ascidia lepadiformis</name>
    <dbReference type="NCBI Taxonomy" id="159417"/>
    <lineage>
        <taxon>Eukaryota</taxon>
        <taxon>Metazoa</taxon>
        <taxon>Chordata</taxon>
        <taxon>Tunicata</taxon>
        <taxon>Ascidiacea</taxon>
        <taxon>Aplousobranchia</taxon>
        <taxon>Clavelinidae</taxon>
        <taxon>Clavelina</taxon>
    </lineage>
</organism>
<dbReference type="InterPro" id="IPR003959">
    <property type="entry name" value="ATPase_AAA_core"/>
</dbReference>
<protein>
    <recommendedName>
        <fullName evidence="2">AAA+ ATPase domain-containing protein</fullName>
    </recommendedName>
</protein>
<dbReference type="InterPro" id="IPR027417">
    <property type="entry name" value="P-loop_NTPase"/>
</dbReference>
<proteinExistence type="predicted"/>
<evidence type="ECO:0000259" key="2">
    <source>
        <dbReference type="SMART" id="SM00382"/>
    </source>
</evidence>
<feature type="region of interest" description="Disordered" evidence="1">
    <location>
        <begin position="229"/>
        <end position="260"/>
    </location>
</feature>
<evidence type="ECO:0000313" key="4">
    <source>
        <dbReference type="Proteomes" id="UP001642483"/>
    </source>
</evidence>
<dbReference type="Pfam" id="PF00004">
    <property type="entry name" value="AAA"/>
    <property type="match status" value="1"/>
</dbReference>
<dbReference type="SMART" id="SM00382">
    <property type="entry name" value="AAA"/>
    <property type="match status" value="1"/>
</dbReference>
<name>A0ABP0GT42_CLALP</name>
<dbReference type="Gene3D" id="1.10.8.60">
    <property type="match status" value="1"/>
</dbReference>
<dbReference type="PANTHER" id="PTHR23389">
    <property type="entry name" value="CHROMOSOME TRANSMISSION FIDELITY FACTOR 18"/>
    <property type="match status" value="1"/>
</dbReference>
<dbReference type="EMBL" id="CAWYQH010000141">
    <property type="protein sequence ID" value="CAK8694895.1"/>
    <property type="molecule type" value="Genomic_DNA"/>
</dbReference>